<dbReference type="Pfam" id="PF04083">
    <property type="entry name" value="Abhydro_lipase"/>
    <property type="match status" value="1"/>
</dbReference>
<feature type="active site" description="Charge relay system" evidence="3">
    <location>
        <position position="405"/>
    </location>
</feature>
<dbReference type="EMBL" id="NMUH01000195">
    <property type="protein sequence ID" value="MQL74157.1"/>
    <property type="molecule type" value="Genomic_DNA"/>
</dbReference>
<dbReference type="Proteomes" id="UP000652761">
    <property type="component" value="Unassembled WGS sequence"/>
</dbReference>
<evidence type="ECO:0000313" key="6">
    <source>
        <dbReference type="EMBL" id="MQL74157.1"/>
    </source>
</evidence>
<comment type="similarity">
    <text evidence="1 2">Belongs to the AB hydrolase superfamily. Lipase family.</text>
</comment>
<evidence type="ECO:0000256" key="1">
    <source>
        <dbReference type="ARBA" id="ARBA00010701"/>
    </source>
</evidence>
<evidence type="ECO:0000256" key="2">
    <source>
        <dbReference type="PIRNR" id="PIRNR000862"/>
    </source>
</evidence>
<dbReference type="PIRSF" id="PIRSF000862">
    <property type="entry name" value="Steryl_ester_lip"/>
    <property type="match status" value="1"/>
</dbReference>
<keyword evidence="2" id="KW-0443">Lipid metabolism</keyword>
<protein>
    <recommendedName>
        <fullName evidence="2">Lipase</fullName>
    </recommendedName>
</protein>
<keyword evidence="7" id="KW-1185">Reference proteome</keyword>
<name>A0A843TW78_COLES</name>
<evidence type="ECO:0000259" key="5">
    <source>
        <dbReference type="Pfam" id="PF04083"/>
    </source>
</evidence>
<evidence type="ECO:0000256" key="4">
    <source>
        <dbReference type="SAM" id="SignalP"/>
    </source>
</evidence>
<dbReference type="SUPFAM" id="SSF53474">
    <property type="entry name" value="alpha/beta-Hydrolases"/>
    <property type="match status" value="1"/>
</dbReference>
<dbReference type="OrthoDB" id="9974421at2759"/>
<feature type="active site" description="Nucleophile" evidence="3">
    <location>
        <position position="201"/>
    </location>
</feature>
<dbReference type="InterPro" id="IPR029058">
    <property type="entry name" value="AB_hydrolase_fold"/>
</dbReference>
<evidence type="ECO:0000313" key="7">
    <source>
        <dbReference type="Proteomes" id="UP000652761"/>
    </source>
</evidence>
<gene>
    <name evidence="6" type="ORF">Taro_006539</name>
</gene>
<keyword evidence="2" id="KW-0378">Hydrolase</keyword>
<feature type="active site" description="Charge relay system" evidence="3">
    <location>
        <position position="371"/>
    </location>
</feature>
<feature type="chain" id="PRO_5032473722" description="Lipase" evidence="4">
    <location>
        <begin position="28"/>
        <end position="430"/>
    </location>
</feature>
<evidence type="ECO:0000256" key="3">
    <source>
        <dbReference type="PIRSR" id="PIRSR000862-1"/>
    </source>
</evidence>
<dbReference type="FunFam" id="3.40.50.1820:FF:000126">
    <property type="entry name" value="Lipase"/>
    <property type="match status" value="1"/>
</dbReference>
<keyword evidence="2" id="KW-0442">Lipid degradation</keyword>
<dbReference type="GO" id="GO:0016042">
    <property type="term" value="P:lipid catabolic process"/>
    <property type="evidence" value="ECO:0007669"/>
    <property type="project" value="UniProtKB-KW"/>
</dbReference>
<proteinExistence type="inferred from homology"/>
<organism evidence="6 7">
    <name type="scientific">Colocasia esculenta</name>
    <name type="common">Wild taro</name>
    <name type="synonym">Arum esculentum</name>
    <dbReference type="NCBI Taxonomy" id="4460"/>
    <lineage>
        <taxon>Eukaryota</taxon>
        <taxon>Viridiplantae</taxon>
        <taxon>Streptophyta</taxon>
        <taxon>Embryophyta</taxon>
        <taxon>Tracheophyta</taxon>
        <taxon>Spermatophyta</taxon>
        <taxon>Magnoliopsida</taxon>
        <taxon>Liliopsida</taxon>
        <taxon>Araceae</taxon>
        <taxon>Aroideae</taxon>
        <taxon>Colocasieae</taxon>
        <taxon>Colocasia</taxon>
    </lineage>
</organism>
<accession>A0A843TW78</accession>
<dbReference type="InterPro" id="IPR025483">
    <property type="entry name" value="Lipase_euk"/>
</dbReference>
<comment type="caution">
    <text evidence="6">The sequence shown here is derived from an EMBL/GenBank/DDBJ whole genome shotgun (WGS) entry which is preliminary data.</text>
</comment>
<keyword evidence="4" id="KW-0732">Signal</keyword>
<dbReference type="InterPro" id="IPR006693">
    <property type="entry name" value="AB_hydrolase_lipase"/>
</dbReference>
<reference evidence="6" key="1">
    <citation type="submission" date="2017-07" db="EMBL/GenBank/DDBJ databases">
        <title>Taro Niue Genome Assembly and Annotation.</title>
        <authorList>
            <person name="Atibalentja N."/>
            <person name="Keating K."/>
            <person name="Fields C.J."/>
        </authorList>
    </citation>
    <scope>NUCLEOTIDE SEQUENCE</scope>
    <source>
        <strain evidence="6">Niue_2</strain>
        <tissue evidence="6">Leaf</tissue>
    </source>
</reference>
<sequence length="430" mass="47024">MAACGMTRLPTFIFVFFLLSSLDQTAGARSGERRQAIHGGRSAGGGGANGVRESAAAGVVGICASVVIPSGYECQEFTVETQDGYILSLQRIPGGRNGGGAAARGRKQPVLLQHGVLMDGMTWLLNSPAQSLAYVLADAGFDVWIANTRGTRWSRRHVSLNPSSPAFWNWSWDELVLHDLPTTFDFVYRQTGQKLDYVGHSMGTLVALASFSERRLVDKVRSAALLSPVSYLSHMTTPIGILAARTFLDKVYTWLGIAEFDPKGLPVTDLLNVLCRNPNISCYSLMTSFTGTNCCLNESTVELFLQHEPQPTSTRTMVHLAQTFRDGNLAKFDYGSRMANERHYGQARPPAYNMSNIPGDLPLFLSYGGQDSLSNVRDVRLLLADLRTSHDSGKLAVQYVPNYAHADFVMGTSANRIVYDALIAFLNSHK</sequence>
<dbReference type="GO" id="GO:0016788">
    <property type="term" value="F:hydrolase activity, acting on ester bonds"/>
    <property type="evidence" value="ECO:0007669"/>
    <property type="project" value="InterPro"/>
</dbReference>
<dbReference type="Gene3D" id="3.40.50.1820">
    <property type="entry name" value="alpha/beta hydrolase"/>
    <property type="match status" value="1"/>
</dbReference>
<feature type="domain" description="Partial AB-hydrolase lipase" evidence="5">
    <location>
        <begin position="68"/>
        <end position="126"/>
    </location>
</feature>
<dbReference type="AlphaFoldDB" id="A0A843TW78"/>
<feature type="signal peptide" evidence="4">
    <location>
        <begin position="1"/>
        <end position="27"/>
    </location>
</feature>
<dbReference type="PANTHER" id="PTHR11005">
    <property type="entry name" value="LYSOSOMAL ACID LIPASE-RELATED"/>
    <property type="match status" value="1"/>
</dbReference>